<dbReference type="AlphaFoldDB" id="A0A6I8UA47"/>
<sequence>MLYTFPQAESCMRKARRKLLPMEPSGMDELGNLLEGSDLFRIHCGSNRDGFYQTTVGSDEDRALILWHKRTLVAIGRIDTLFVDCSLEVCTRGSTKYHVLLGMAIFCNRGVPVIYSIMTDKTYAILARIFSYIREQLHMAPDLIISEPDGMIYSALEMSFPKTTVKVYWYHYMAAILERYHEYNFGVQTPRGYANSALRMLLVLPLLPAEYMGNALDSLMNWMDKKNILSVNLRSLCDYVSTFWLAVVGAKRLSLFNHTRGTSCVANNFLHKFRLENNVKQQSIWQMLETLTRLATKQYVIINKNLRKMTGSSCKTKSKTQVVQEETIKKAKDLWLQMPEDLKDPFQFLQACSHCIDKDMLTKRPSMLGSEKAVHRPLVNGFDCPLEIPMVAQNNPNNTLILQNPNVPRHSENIPSVEIEPPPLAFFPKLRQVEPKKVTNICQTEPPPLVPFVTVNYERPSVPLSTIE</sequence>
<reference evidence="1" key="2">
    <citation type="submission" date="2020-05" db="UniProtKB">
        <authorList>
            <consortium name="EnsemblMetazoa"/>
        </authorList>
    </citation>
    <scope>IDENTIFICATION</scope>
    <source>
        <strain evidence="1">LVP_AGWG</strain>
    </source>
</reference>
<dbReference type="EnsemblMetazoa" id="AAEL028073-RA">
    <property type="protein sequence ID" value="AAEL028073-PA"/>
    <property type="gene ID" value="AAEL028073"/>
</dbReference>
<evidence type="ECO:0000313" key="2">
    <source>
        <dbReference type="Proteomes" id="UP000008820"/>
    </source>
</evidence>
<protein>
    <recommendedName>
        <fullName evidence="3">MULE transposase domain-containing protein</fullName>
    </recommendedName>
</protein>
<name>A0A6I8UA47_AEDAE</name>
<evidence type="ECO:0000313" key="1">
    <source>
        <dbReference type="EnsemblMetazoa" id="AAEL028073-PA"/>
    </source>
</evidence>
<accession>A0A6I8UA47</accession>
<proteinExistence type="predicted"/>
<evidence type="ECO:0008006" key="3">
    <source>
        <dbReference type="Google" id="ProtNLM"/>
    </source>
</evidence>
<reference evidence="1 2" key="1">
    <citation type="submission" date="2017-06" db="EMBL/GenBank/DDBJ databases">
        <title>Aedes aegypti genome working group (AGWG) sequencing and assembly.</title>
        <authorList>
            <consortium name="Aedes aegypti Genome Working Group (AGWG)"/>
            <person name="Matthews B.J."/>
        </authorList>
    </citation>
    <scope>NUCLEOTIDE SEQUENCE [LARGE SCALE GENOMIC DNA]</scope>
    <source>
        <strain evidence="1 2">LVP_AGWG</strain>
    </source>
</reference>
<dbReference type="OrthoDB" id="7778943at2759"/>
<gene>
    <name evidence="1" type="primary">110678984</name>
</gene>
<keyword evidence="2" id="KW-1185">Reference proteome</keyword>
<dbReference type="Proteomes" id="UP000008820">
    <property type="component" value="Chromosome 3"/>
</dbReference>
<dbReference type="InParanoid" id="A0A6I8UA47"/>
<organism evidence="1 2">
    <name type="scientific">Aedes aegypti</name>
    <name type="common">Yellowfever mosquito</name>
    <name type="synonym">Culex aegypti</name>
    <dbReference type="NCBI Taxonomy" id="7159"/>
    <lineage>
        <taxon>Eukaryota</taxon>
        <taxon>Metazoa</taxon>
        <taxon>Ecdysozoa</taxon>
        <taxon>Arthropoda</taxon>
        <taxon>Hexapoda</taxon>
        <taxon>Insecta</taxon>
        <taxon>Pterygota</taxon>
        <taxon>Neoptera</taxon>
        <taxon>Endopterygota</taxon>
        <taxon>Diptera</taxon>
        <taxon>Nematocera</taxon>
        <taxon>Culicoidea</taxon>
        <taxon>Culicidae</taxon>
        <taxon>Culicinae</taxon>
        <taxon>Aedini</taxon>
        <taxon>Aedes</taxon>
        <taxon>Stegomyia</taxon>
    </lineage>
</organism>